<name>A0A4U5NYL7_STECR</name>
<comment type="subcellular location">
    <subcellularLocation>
        <location evidence="1">Secreted</location>
        <location evidence="1">Extracellular space</location>
        <location evidence="1">Extracellular matrix</location>
    </subcellularLocation>
</comment>
<sequence length="472" mass="53722">MIDDVQKPFNFADQKCPLQAVPVHKALQKILFSNNKTTFSNYNEDFNLNILLVADNSMYKAFYELALGDDFSAQYALEQYLRGVYEEMRVIYSRLIFFQDKRINLHLSGTFIARREEDCPMITFQKEMLRELNETNFDDDYSARNNSDSIDIYAMDAVNRMHGWIRRFAHLQLLPSHDHVILLTKFDLLSSNNNSATQGMAYVGAMCVLGDSSSVVEDIGGLTTAVIAVHELAHSLGAYHDGFGEAKECLGEQNYLMSPVASGSEETNLFANSLLLSQCSTEQIENFLKTDQAACLRKRVKTKEGGKYRKSLDIENVKKIRLGRFSIGTGNVSWLLGLIMECAWYNKEYGKLGDPCRRLWCKNRQHKRFSPCETRSYFPAMDGTVCGYQKWCISGSCVANIKFFKKDCRDVNPAFCQRLGLDSMCETEVFKKICCSSCDSHAFSLRKSLKKHRKKPHNVVQVPENSNSTLSE</sequence>
<reference evidence="14 15" key="1">
    <citation type="journal article" date="2015" name="Genome Biol.">
        <title>Comparative genomics of Steinernema reveals deeply conserved gene regulatory networks.</title>
        <authorList>
            <person name="Dillman A.R."/>
            <person name="Macchietto M."/>
            <person name="Porter C.F."/>
            <person name="Rogers A."/>
            <person name="Williams B."/>
            <person name="Antoshechkin I."/>
            <person name="Lee M.M."/>
            <person name="Goodwin Z."/>
            <person name="Lu X."/>
            <person name="Lewis E.E."/>
            <person name="Goodrich-Blair H."/>
            <person name="Stock S.P."/>
            <person name="Adams B.J."/>
            <person name="Sternberg P.W."/>
            <person name="Mortazavi A."/>
        </authorList>
    </citation>
    <scope>NUCLEOTIDE SEQUENCE [LARGE SCALE GENOMIC DNA]</scope>
    <source>
        <strain evidence="14 15">ALL</strain>
    </source>
</reference>
<evidence type="ECO:0000313" key="14">
    <source>
        <dbReference type="EMBL" id="TKR88500.1"/>
    </source>
</evidence>
<keyword evidence="15" id="KW-1185">Reference proteome</keyword>
<feature type="active site" evidence="11">
    <location>
        <position position="231"/>
    </location>
</feature>
<reference evidence="14 15" key="2">
    <citation type="journal article" date="2019" name="G3 (Bethesda)">
        <title>Hybrid Assembly of the Genome of the Entomopathogenic Nematode Steinernema carpocapsae Identifies the X-Chromosome.</title>
        <authorList>
            <person name="Serra L."/>
            <person name="Macchietto M."/>
            <person name="Macias-Munoz A."/>
            <person name="McGill C.J."/>
            <person name="Rodriguez I.M."/>
            <person name="Rodriguez B."/>
            <person name="Murad R."/>
            <person name="Mortazavi A."/>
        </authorList>
    </citation>
    <scope>NUCLEOTIDE SEQUENCE [LARGE SCALE GENOMIC DNA]</scope>
    <source>
        <strain evidence="14 15">ALL</strain>
    </source>
</reference>
<dbReference type="Pfam" id="PF17771">
    <property type="entry name" value="ADAMTS_CR_2"/>
    <property type="match status" value="1"/>
</dbReference>
<organism evidence="14 15">
    <name type="scientific">Steinernema carpocapsae</name>
    <name type="common">Entomopathogenic nematode</name>
    <dbReference type="NCBI Taxonomy" id="34508"/>
    <lineage>
        <taxon>Eukaryota</taxon>
        <taxon>Metazoa</taxon>
        <taxon>Ecdysozoa</taxon>
        <taxon>Nematoda</taxon>
        <taxon>Chromadorea</taxon>
        <taxon>Rhabditida</taxon>
        <taxon>Tylenchina</taxon>
        <taxon>Panagrolaimomorpha</taxon>
        <taxon>Strongyloidoidea</taxon>
        <taxon>Steinernematidae</taxon>
        <taxon>Steinernema</taxon>
    </lineage>
</organism>
<evidence type="ECO:0000259" key="12">
    <source>
        <dbReference type="PROSITE" id="PS50215"/>
    </source>
</evidence>
<evidence type="ECO:0008006" key="16">
    <source>
        <dbReference type="Google" id="ProtNLM"/>
    </source>
</evidence>
<evidence type="ECO:0000313" key="15">
    <source>
        <dbReference type="Proteomes" id="UP000298663"/>
    </source>
</evidence>
<dbReference type="Pfam" id="PF01421">
    <property type="entry name" value="Reprolysin"/>
    <property type="match status" value="1"/>
</dbReference>
<keyword evidence="4 11" id="KW-0479">Metal-binding</keyword>
<feature type="binding site" evidence="11">
    <location>
        <position position="240"/>
    </location>
    <ligand>
        <name>Zn(2+)</name>
        <dbReference type="ChEBI" id="CHEBI:29105"/>
        <note>catalytic</note>
    </ligand>
</feature>
<evidence type="ECO:0000256" key="8">
    <source>
        <dbReference type="ARBA" id="ARBA00023049"/>
    </source>
</evidence>
<dbReference type="PROSITE" id="PS50900">
    <property type="entry name" value="PLAC"/>
    <property type="match status" value="1"/>
</dbReference>
<dbReference type="EMBL" id="AZBU02000003">
    <property type="protein sequence ID" value="TKR88500.1"/>
    <property type="molecule type" value="Genomic_DNA"/>
</dbReference>
<comment type="caution">
    <text evidence="11">Lacks conserved residue(s) required for the propagation of feature annotation.</text>
</comment>
<dbReference type="AlphaFoldDB" id="A0A4U5NYL7"/>
<evidence type="ECO:0000256" key="9">
    <source>
        <dbReference type="ARBA" id="ARBA00023157"/>
    </source>
</evidence>
<evidence type="ECO:0000256" key="10">
    <source>
        <dbReference type="ARBA" id="ARBA00023180"/>
    </source>
</evidence>
<dbReference type="InterPro" id="IPR041645">
    <property type="entry name" value="ADAMTS_CR_2"/>
</dbReference>
<keyword evidence="8" id="KW-0482">Metalloprotease</keyword>
<feature type="binding site" evidence="11">
    <location>
        <position position="230"/>
    </location>
    <ligand>
        <name>Zn(2+)</name>
        <dbReference type="ChEBI" id="CHEBI:29105"/>
        <note>catalytic</note>
    </ligand>
</feature>
<keyword evidence="6" id="KW-0378">Hydrolase</keyword>
<keyword evidence="3" id="KW-0645">Protease</keyword>
<dbReference type="InterPro" id="IPR001590">
    <property type="entry name" value="Peptidase_M12B"/>
</dbReference>
<feature type="domain" description="Peptidase M12B" evidence="12">
    <location>
        <begin position="91"/>
        <end position="300"/>
    </location>
</feature>
<dbReference type="InterPro" id="IPR024079">
    <property type="entry name" value="MetalloPept_cat_dom_sf"/>
</dbReference>
<evidence type="ECO:0000256" key="3">
    <source>
        <dbReference type="ARBA" id="ARBA00022670"/>
    </source>
</evidence>
<keyword evidence="10" id="KW-0325">Glycoprotein</keyword>
<evidence type="ECO:0000256" key="5">
    <source>
        <dbReference type="ARBA" id="ARBA00022729"/>
    </source>
</evidence>
<evidence type="ECO:0000259" key="13">
    <source>
        <dbReference type="PROSITE" id="PS50900"/>
    </source>
</evidence>
<keyword evidence="2" id="KW-0964">Secreted</keyword>
<evidence type="ECO:0000256" key="6">
    <source>
        <dbReference type="ARBA" id="ARBA00022801"/>
    </source>
</evidence>
<feature type="binding site" evidence="11">
    <location>
        <position position="234"/>
    </location>
    <ligand>
        <name>Zn(2+)</name>
        <dbReference type="ChEBI" id="CHEBI:29105"/>
        <note>catalytic</note>
    </ligand>
</feature>
<keyword evidence="2" id="KW-0272">Extracellular matrix</keyword>
<keyword evidence="7 11" id="KW-0862">Zinc</keyword>
<dbReference type="GO" id="GO:0046872">
    <property type="term" value="F:metal ion binding"/>
    <property type="evidence" value="ECO:0007669"/>
    <property type="project" value="UniProtKB-KW"/>
</dbReference>
<keyword evidence="9" id="KW-1015">Disulfide bond</keyword>
<evidence type="ECO:0000256" key="11">
    <source>
        <dbReference type="PROSITE-ProRule" id="PRU00276"/>
    </source>
</evidence>
<dbReference type="Gene3D" id="3.40.390.10">
    <property type="entry name" value="Collagenase (Catalytic Domain)"/>
    <property type="match status" value="1"/>
</dbReference>
<dbReference type="InterPro" id="IPR010909">
    <property type="entry name" value="PLAC"/>
</dbReference>
<dbReference type="PANTHER" id="PTHR11905:SF159">
    <property type="entry name" value="ADAM METALLOPROTEASE"/>
    <property type="match status" value="1"/>
</dbReference>
<feature type="domain" description="PLAC" evidence="13">
    <location>
        <begin position="404"/>
        <end position="442"/>
    </location>
</feature>
<evidence type="ECO:0000256" key="2">
    <source>
        <dbReference type="ARBA" id="ARBA00022530"/>
    </source>
</evidence>
<comment type="caution">
    <text evidence="14">The sequence shown here is derived from an EMBL/GenBank/DDBJ whole genome shotgun (WGS) entry which is preliminary data.</text>
</comment>
<dbReference type="GO" id="GO:0006509">
    <property type="term" value="P:membrane protein ectodomain proteolysis"/>
    <property type="evidence" value="ECO:0007669"/>
    <property type="project" value="TreeGrafter"/>
</dbReference>
<evidence type="ECO:0000256" key="4">
    <source>
        <dbReference type="ARBA" id="ARBA00022723"/>
    </source>
</evidence>
<gene>
    <name evidence="14" type="ORF">L596_012732</name>
</gene>
<dbReference type="GO" id="GO:0004222">
    <property type="term" value="F:metalloendopeptidase activity"/>
    <property type="evidence" value="ECO:0007669"/>
    <property type="project" value="InterPro"/>
</dbReference>
<proteinExistence type="predicted"/>
<dbReference type="PROSITE" id="PS50215">
    <property type="entry name" value="ADAM_MEPRO"/>
    <property type="match status" value="1"/>
</dbReference>
<evidence type="ECO:0000256" key="7">
    <source>
        <dbReference type="ARBA" id="ARBA00022833"/>
    </source>
</evidence>
<protein>
    <recommendedName>
        <fullName evidence="16">Peptidase M12B domain-containing protein</fullName>
    </recommendedName>
</protein>
<dbReference type="Gene3D" id="3.40.1620.60">
    <property type="match status" value="1"/>
</dbReference>
<evidence type="ECO:0000256" key="1">
    <source>
        <dbReference type="ARBA" id="ARBA00004498"/>
    </source>
</evidence>
<dbReference type="Proteomes" id="UP000298663">
    <property type="component" value="Unassembled WGS sequence"/>
</dbReference>
<dbReference type="SUPFAM" id="SSF55486">
    <property type="entry name" value="Metalloproteases ('zincins'), catalytic domain"/>
    <property type="match status" value="1"/>
</dbReference>
<dbReference type="OrthoDB" id="10035764at2759"/>
<dbReference type="PANTHER" id="PTHR11905">
    <property type="entry name" value="ADAM A DISINTEGRIN AND METALLOPROTEASE DOMAIN"/>
    <property type="match status" value="1"/>
</dbReference>
<accession>A0A4U5NYL7</accession>
<keyword evidence="5" id="KW-0732">Signal</keyword>